<dbReference type="PANTHER" id="PTHR31123">
    <property type="entry name" value="ACCUMULATION OF DYADS PROTEIN 2-RELATED"/>
    <property type="match status" value="1"/>
</dbReference>
<accession>A0A061BC21</accession>
<reference evidence="8" key="1">
    <citation type="journal article" date="2014" name="Genome Announc.">
        <title>Genome sequence of the yeast Cyberlindnera fabianii (Hansenula fabianii).</title>
        <authorList>
            <person name="Freel K.C."/>
            <person name="Sarilar V."/>
            <person name="Neuveglise C."/>
            <person name="Devillers H."/>
            <person name="Friedrich A."/>
            <person name="Schacherer J."/>
        </authorList>
    </citation>
    <scope>NUCLEOTIDE SEQUENCE</scope>
    <source>
        <strain evidence="8">YJS4271</strain>
    </source>
</reference>
<dbReference type="OrthoDB" id="3648309at2759"/>
<dbReference type="InterPro" id="IPR051633">
    <property type="entry name" value="AceTr"/>
</dbReference>
<organism evidence="8">
    <name type="scientific">Cyberlindnera fabianii</name>
    <name type="common">Yeast</name>
    <name type="synonym">Hansenula fabianii</name>
    <dbReference type="NCBI Taxonomy" id="36022"/>
    <lineage>
        <taxon>Eukaryota</taxon>
        <taxon>Fungi</taxon>
        <taxon>Dikarya</taxon>
        <taxon>Ascomycota</taxon>
        <taxon>Saccharomycotina</taxon>
        <taxon>Saccharomycetes</taxon>
        <taxon>Phaffomycetales</taxon>
        <taxon>Phaffomycetaceae</taxon>
        <taxon>Cyberlindnera</taxon>
    </lineage>
</organism>
<dbReference type="InterPro" id="IPR047622">
    <property type="entry name" value="GPR1_FUN34_YAAH"/>
</dbReference>
<evidence type="ECO:0000256" key="5">
    <source>
        <dbReference type="ARBA" id="ARBA00023136"/>
    </source>
</evidence>
<dbReference type="STRING" id="36022.A0A061BC21"/>
<comment type="subcellular location">
    <subcellularLocation>
        <location evidence="1">Membrane</location>
        <topology evidence="1">Multi-pass membrane protein</topology>
    </subcellularLocation>
</comment>
<evidence type="ECO:0000256" key="4">
    <source>
        <dbReference type="ARBA" id="ARBA00022989"/>
    </source>
</evidence>
<dbReference type="NCBIfam" id="NF038013">
    <property type="entry name" value="AceTr_1"/>
    <property type="match status" value="1"/>
</dbReference>
<comment type="similarity">
    <text evidence="2">Belongs to the acetate uptake transporter (AceTr) (TC 2.A.96) family.</text>
</comment>
<proteinExistence type="inferred from homology"/>
<feature type="transmembrane region" description="Helical" evidence="7">
    <location>
        <begin position="89"/>
        <end position="106"/>
    </location>
</feature>
<evidence type="ECO:0000256" key="1">
    <source>
        <dbReference type="ARBA" id="ARBA00004141"/>
    </source>
</evidence>
<evidence type="ECO:0000256" key="6">
    <source>
        <dbReference type="SAM" id="MobiDB-lite"/>
    </source>
</evidence>
<evidence type="ECO:0000256" key="3">
    <source>
        <dbReference type="ARBA" id="ARBA00022692"/>
    </source>
</evidence>
<evidence type="ECO:0000313" key="8">
    <source>
        <dbReference type="EMBL" id="CDR44475.1"/>
    </source>
</evidence>
<evidence type="ECO:0000256" key="7">
    <source>
        <dbReference type="SAM" id="Phobius"/>
    </source>
</evidence>
<evidence type="ECO:0000313" key="10">
    <source>
        <dbReference type="Proteomes" id="UP000189513"/>
    </source>
</evidence>
<dbReference type="PANTHER" id="PTHR31123:SF3">
    <property type="entry name" value="AMMONIA TRANSPORT OUTWARD PROTEIN 3"/>
    <property type="match status" value="1"/>
</dbReference>
<reference evidence="10" key="2">
    <citation type="journal article" date="2017" name="Genome Announc.">
        <title>Genome sequences of Cyberlindnera fabianii 65, Pichia kudriavzevii 129, and Saccharomyces cerevisiae 131 isolated from fermented masau fruits in Zimbabwe.</title>
        <authorList>
            <person name="van Rijswijck I.M.H."/>
            <person name="Derks M.F.L."/>
            <person name="Abee T."/>
            <person name="de Ridder D."/>
            <person name="Smid E.J."/>
        </authorList>
    </citation>
    <scope>NUCLEOTIDE SEQUENCE [LARGE SCALE GENOMIC DNA]</scope>
    <source>
        <strain evidence="10">65</strain>
    </source>
</reference>
<keyword evidence="3 7" id="KW-0812">Transmembrane</keyword>
<dbReference type="Proteomes" id="UP000189513">
    <property type="component" value="Unassembled WGS sequence"/>
</dbReference>
<name>A0A061BC21_CYBFA</name>
<dbReference type="OMA" id="GIYMAIW"/>
<feature type="transmembrane region" description="Helical" evidence="7">
    <location>
        <begin position="184"/>
        <end position="202"/>
    </location>
</feature>
<dbReference type="PROSITE" id="PS01114">
    <property type="entry name" value="GPR1_FUN34_YAAH"/>
    <property type="match status" value="1"/>
</dbReference>
<dbReference type="GO" id="GO:0015123">
    <property type="term" value="F:acetate transmembrane transporter activity"/>
    <property type="evidence" value="ECO:0007669"/>
    <property type="project" value="TreeGrafter"/>
</dbReference>
<feature type="transmembrane region" description="Helical" evidence="7">
    <location>
        <begin position="153"/>
        <end position="172"/>
    </location>
</feature>
<feature type="transmembrane region" description="Helical" evidence="7">
    <location>
        <begin position="118"/>
        <end position="141"/>
    </location>
</feature>
<dbReference type="VEuPathDB" id="FungiDB:BON22_3891"/>
<keyword evidence="4 7" id="KW-1133">Transmembrane helix</keyword>
<dbReference type="EMBL" id="LK052899">
    <property type="protein sequence ID" value="CDR44475.1"/>
    <property type="molecule type" value="Genomic_DNA"/>
</dbReference>
<evidence type="ECO:0000313" key="9">
    <source>
        <dbReference type="EMBL" id="ONH66172.1"/>
    </source>
</evidence>
<feature type="transmembrane region" description="Helical" evidence="7">
    <location>
        <begin position="209"/>
        <end position="231"/>
    </location>
</feature>
<keyword evidence="10" id="KW-1185">Reference proteome</keyword>
<dbReference type="Pfam" id="PF01184">
    <property type="entry name" value="Gpr1_Fun34_YaaH"/>
    <property type="match status" value="1"/>
</dbReference>
<dbReference type="GO" id="GO:0005886">
    <property type="term" value="C:plasma membrane"/>
    <property type="evidence" value="ECO:0007669"/>
    <property type="project" value="TreeGrafter"/>
</dbReference>
<dbReference type="AlphaFoldDB" id="A0A061BC21"/>
<reference evidence="9" key="3">
    <citation type="submission" date="2017-01" db="EMBL/GenBank/DDBJ databases">
        <authorList>
            <person name="Mah S.A."/>
            <person name="Swanson W.J."/>
            <person name="Moy G.W."/>
            <person name="Vacquier V.D."/>
        </authorList>
    </citation>
    <scope>NUCLEOTIDE SEQUENCE [LARGE SCALE GENOMIC DNA]</scope>
    <source>
        <strain evidence="9">65</strain>
    </source>
</reference>
<feature type="region of interest" description="Disordered" evidence="6">
    <location>
        <begin position="1"/>
        <end position="36"/>
    </location>
</feature>
<dbReference type="InterPro" id="IPR000791">
    <property type="entry name" value="Gpr1/Fun34/SatP-like"/>
</dbReference>
<keyword evidence="5 7" id="KW-0472">Membrane</keyword>
<feature type="transmembrane region" description="Helical" evidence="7">
    <location>
        <begin position="237"/>
        <end position="257"/>
    </location>
</feature>
<protein>
    <submittedName>
        <fullName evidence="9">Ammonia transport outward protein 2</fullName>
    </submittedName>
    <submittedName>
        <fullName evidence="8">CYFA0S14e03092g1_1</fullName>
    </submittedName>
</protein>
<evidence type="ECO:0000256" key="2">
    <source>
        <dbReference type="ARBA" id="ARBA00005587"/>
    </source>
</evidence>
<dbReference type="EMBL" id="MPUK01000008">
    <property type="protein sequence ID" value="ONH66172.1"/>
    <property type="molecule type" value="Genomic_DNA"/>
</dbReference>
<sequence>MSNTLPEDVEKGITQQDYSSADYEAPHGVNSKDTAYPENPVLRVTTSSNGDVVYLGEHAYNRKELINAFAGDLNPGLHKAPYRPMGNPVPLGLSSFSICCFVVSLVNCGARDVHNVNVIAACALFFGGIIESITGLWCLVIENTFAATALGSFGGFWMGYAGILIDAFGIASSYDTTEELNNAIGFYLTAWVIFAFLMWLCTFKATWPFFILFLLLWVFIMCLAIGSFTNLESATKAGGVLGLLATFVAFYIVYAGVATDTNSYITIPATPMPHAPTV</sequence>
<gene>
    <name evidence="9" type="ORF">BON22_3891</name>
    <name evidence="8" type="ORF">CYFA0S_14e03092g</name>
</gene>